<dbReference type="CDD" id="cd06464">
    <property type="entry name" value="ACD_sHsps-like"/>
    <property type="match status" value="1"/>
</dbReference>
<reference evidence="5 6" key="1">
    <citation type="journal article" date="2013" name="Genome Announc.">
        <title>Draft genome sequences for three mercury-methylating, sulfate-reducing bacteria.</title>
        <authorList>
            <person name="Brown S.D."/>
            <person name="Hurt R.A.Jr."/>
            <person name="Gilmour C.C."/>
            <person name="Elias D.A."/>
        </authorList>
    </citation>
    <scope>NUCLEOTIDE SEQUENCE [LARGE SCALE GENOMIC DNA]</scope>
    <source>
        <strain evidence="5 6">DSM 16529</strain>
    </source>
</reference>
<dbReference type="InterPro" id="IPR002068">
    <property type="entry name" value="A-crystallin/Hsp20_dom"/>
</dbReference>
<sequence>MAKLNVNPWLLIEDMRGRMDDLMDHLADPRGARERPGNRHEGAFVWQPRADVYETADQVTIEIELPGLAAEDMAVEVEKGHVRVYGERRFVKDSKGPAFHTLERAHGPFERVLPLPTEVEANGARAVLRDGLLTIVLAKREKPASSRRIHVAMRD</sequence>
<dbReference type="Pfam" id="PF00011">
    <property type="entry name" value="HSP20"/>
    <property type="match status" value="1"/>
</dbReference>
<keyword evidence="5" id="KW-0346">Stress response</keyword>
<dbReference type="PROSITE" id="PS01031">
    <property type="entry name" value="SHSP"/>
    <property type="match status" value="1"/>
</dbReference>
<evidence type="ECO:0000259" key="3">
    <source>
        <dbReference type="PROSITE" id="PS01031"/>
    </source>
</evidence>
<feature type="domain" description="SHSP" evidence="3">
    <location>
        <begin position="41"/>
        <end position="154"/>
    </location>
</feature>
<accession>S7T759</accession>
<keyword evidence="6" id="KW-1185">Reference proteome</keyword>
<dbReference type="AlphaFoldDB" id="S7T759"/>
<gene>
    <name evidence="5" type="ORF">dsat_0652</name>
</gene>
<dbReference type="InterPro" id="IPR007052">
    <property type="entry name" value="CS_dom"/>
</dbReference>
<dbReference type="SUPFAM" id="SSF49764">
    <property type="entry name" value="HSP20-like chaperones"/>
    <property type="match status" value="1"/>
</dbReference>
<comment type="similarity">
    <text evidence="1 2">Belongs to the small heat shock protein (HSP20) family.</text>
</comment>
<name>S7T759_9BACT</name>
<dbReference type="PANTHER" id="PTHR11527">
    <property type="entry name" value="HEAT-SHOCK PROTEIN 20 FAMILY MEMBER"/>
    <property type="match status" value="1"/>
</dbReference>
<dbReference type="InterPro" id="IPR008978">
    <property type="entry name" value="HSP20-like_chaperone"/>
</dbReference>
<dbReference type="PROSITE" id="PS51203">
    <property type="entry name" value="CS"/>
    <property type="match status" value="1"/>
</dbReference>
<dbReference type="OrthoDB" id="9811615at2"/>
<feature type="domain" description="CS" evidence="4">
    <location>
        <begin position="45"/>
        <end position="150"/>
    </location>
</feature>
<dbReference type="PATRIC" id="fig|1121439.3.peg.2009"/>
<dbReference type="STRING" id="1121439.dsat_0652"/>
<evidence type="ECO:0000256" key="1">
    <source>
        <dbReference type="PROSITE-ProRule" id="PRU00285"/>
    </source>
</evidence>
<dbReference type="InterPro" id="IPR031107">
    <property type="entry name" value="Small_HSP"/>
</dbReference>
<evidence type="ECO:0000256" key="2">
    <source>
        <dbReference type="RuleBase" id="RU003616"/>
    </source>
</evidence>
<comment type="caution">
    <text evidence="5">The sequence shown here is derived from an EMBL/GenBank/DDBJ whole genome shotgun (WGS) entry which is preliminary data.</text>
</comment>
<dbReference type="Proteomes" id="UP000014975">
    <property type="component" value="Unassembled WGS sequence"/>
</dbReference>
<evidence type="ECO:0000259" key="4">
    <source>
        <dbReference type="PROSITE" id="PS51203"/>
    </source>
</evidence>
<protein>
    <submittedName>
        <fullName evidence="5">Heat shock protein Hsp20</fullName>
    </submittedName>
</protein>
<evidence type="ECO:0000313" key="6">
    <source>
        <dbReference type="Proteomes" id="UP000014975"/>
    </source>
</evidence>
<dbReference type="EMBL" id="ATHI01000027">
    <property type="protein sequence ID" value="EPR32300.1"/>
    <property type="molecule type" value="Genomic_DNA"/>
</dbReference>
<dbReference type="eggNOG" id="COG0071">
    <property type="taxonomic scope" value="Bacteria"/>
</dbReference>
<proteinExistence type="inferred from homology"/>
<organism evidence="5 6">
    <name type="scientific">Alkalidesulfovibrio alkalitolerans DSM 16529</name>
    <dbReference type="NCBI Taxonomy" id="1121439"/>
    <lineage>
        <taxon>Bacteria</taxon>
        <taxon>Pseudomonadati</taxon>
        <taxon>Thermodesulfobacteriota</taxon>
        <taxon>Desulfovibrionia</taxon>
        <taxon>Desulfovibrionales</taxon>
        <taxon>Desulfovibrionaceae</taxon>
        <taxon>Alkalidesulfovibrio</taxon>
    </lineage>
</organism>
<dbReference type="RefSeq" id="WP_020887349.1">
    <property type="nucleotide sequence ID" value="NZ_ATHI01000027.1"/>
</dbReference>
<dbReference type="Gene3D" id="2.60.40.790">
    <property type="match status" value="1"/>
</dbReference>
<evidence type="ECO:0000313" key="5">
    <source>
        <dbReference type="EMBL" id="EPR32300.1"/>
    </source>
</evidence>